<dbReference type="PANTHER" id="PTHR43537:SF20">
    <property type="entry name" value="HTH-TYPE TRANSCRIPTIONAL REPRESSOR GLAR"/>
    <property type="match status" value="1"/>
</dbReference>
<keyword evidence="3" id="KW-0804">Transcription</keyword>
<dbReference type="SUPFAM" id="SSF48008">
    <property type="entry name" value="GntR ligand-binding domain-like"/>
    <property type="match status" value="1"/>
</dbReference>
<dbReference type="SMART" id="SM00345">
    <property type="entry name" value="HTH_GNTR"/>
    <property type="match status" value="1"/>
</dbReference>
<accession>A0A8X8GZ59</accession>
<dbReference type="Gene3D" id="1.10.10.10">
    <property type="entry name" value="Winged helix-like DNA-binding domain superfamily/Winged helix DNA-binding domain"/>
    <property type="match status" value="1"/>
</dbReference>
<comment type="caution">
    <text evidence="5">The sequence shown here is derived from an EMBL/GenBank/DDBJ whole genome shotgun (WGS) entry which is preliminary data.</text>
</comment>
<proteinExistence type="predicted"/>
<dbReference type="RefSeq" id="WP_152827764.1">
    <property type="nucleotide sequence ID" value="NZ_WHUT02000009.1"/>
</dbReference>
<keyword evidence="1" id="KW-0805">Transcription regulation</keyword>
<dbReference type="GO" id="GO:0003677">
    <property type="term" value="F:DNA binding"/>
    <property type="evidence" value="ECO:0007669"/>
    <property type="project" value="UniProtKB-KW"/>
</dbReference>
<protein>
    <submittedName>
        <fullName evidence="5">FCD domain-containing protein</fullName>
    </submittedName>
</protein>
<dbReference type="GO" id="GO:0003700">
    <property type="term" value="F:DNA-binding transcription factor activity"/>
    <property type="evidence" value="ECO:0007669"/>
    <property type="project" value="InterPro"/>
</dbReference>
<feature type="domain" description="HTH gntR-type" evidence="4">
    <location>
        <begin position="6"/>
        <end position="73"/>
    </location>
</feature>
<keyword evidence="2" id="KW-0238">DNA-binding</keyword>
<dbReference type="EMBL" id="WHUT02000009">
    <property type="protein sequence ID" value="NUB45822.1"/>
    <property type="molecule type" value="Genomic_DNA"/>
</dbReference>
<evidence type="ECO:0000313" key="5">
    <source>
        <dbReference type="EMBL" id="NUB45822.1"/>
    </source>
</evidence>
<dbReference type="InterPro" id="IPR011711">
    <property type="entry name" value="GntR_C"/>
</dbReference>
<dbReference type="InterPro" id="IPR008920">
    <property type="entry name" value="TF_FadR/GntR_C"/>
</dbReference>
<sequence length="229" mass="25321">MSEQKQNNSALVRSALRDRILRCDMRPGERIVIADVSSEFGVSLGAVREALSGLEGEGLVLALAKRGFQVLGVSVNELYDLTRARIEVESACLRLSIAEGDVEWESLLVAARYKLEATPRRSGGFADELSQDWSEAHARFHAALVAGCRNKTLLAIRQSLFDRAERYRRLSVPVDRKLRDVDAEHRALADAALLRDTDKASILMQEHLTRTAQVVGQAALPDQQERGTA</sequence>
<reference evidence="5" key="1">
    <citation type="submission" date="2020-05" db="EMBL/GenBank/DDBJ databases">
        <title>Fertoebacter nigrum gen. nov., sp. nov., a new member of the family Rhodobacteraceae.</title>
        <authorList>
            <person name="Szuroczki S."/>
            <person name="Abbaszade G."/>
            <person name="Buni D."/>
            <person name="Schumann P."/>
            <person name="Toth E."/>
        </authorList>
    </citation>
    <scope>NUCLEOTIDE SEQUENCE</scope>
    <source>
        <strain evidence="5">RG-N-1a</strain>
    </source>
</reference>
<dbReference type="InterPro" id="IPR036388">
    <property type="entry name" value="WH-like_DNA-bd_sf"/>
</dbReference>
<evidence type="ECO:0000256" key="1">
    <source>
        <dbReference type="ARBA" id="ARBA00023015"/>
    </source>
</evidence>
<dbReference type="Pfam" id="PF07729">
    <property type="entry name" value="FCD"/>
    <property type="match status" value="1"/>
</dbReference>
<dbReference type="InterPro" id="IPR000524">
    <property type="entry name" value="Tscrpt_reg_HTH_GntR"/>
</dbReference>
<name>A0A8X8GZ59_9RHOB</name>
<dbReference type="PROSITE" id="PS50949">
    <property type="entry name" value="HTH_GNTR"/>
    <property type="match status" value="1"/>
</dbReference>
<dbReference type="Pfam" id="PF00392">
    <property type="entry name" value="GntR"/>
    <property type="match status" value="1"/>
</dbReference>
<evidence type="ECO:0000259" key="4">
    <source>
        <dbReference type="PROSITE" id="PS50949"/>
    </source>
</evidence>
<evidence type="ECO:0000256" key="3">
    <source>
        <dbReference type="ARBA" id="ARBA00023163"/>
    </source>
</evidence>
<dbReference type="SUPFAM" id="SSF46785">
    <property type="entry name" value="Winged helix' DNA-binding domain"/>
    <property type="match status" value="1"/>
</dbReference>
<dbReference type="Proteomes" id="UP000484076">
    <property type="component" value="Unassembled WGS sequence"/>
</dbReference>
<dbReference type="SMART" id="SM00895">
    <property type="entry name" value="FCD"/>
    <property type="match status" value="1"/>
</dbReference>
<dbReference type="InterPro" id="IPR036390">
    <property type="entry name" value="WH_DNA-bd_sf"/>
</dbReference>
<gene>
    <name evidence="5" type="ORF">GEU84_015590</name>
</gene>
<evidence type="ECO:0000313" key="6">
    <source>
        <dbReference type="Proteomes" id="UP000484076"/>
    </source>
</evidence>
<evidence type="ECO:0000256" key="2">
    <source>
        <dbReference type="ARBA" id="ARBA00023125"/>
    </source>
</evidence>
<dbReference type="Gene3D" id="1.20.120.530">
    <property type="entry name" value="GntR ligand-binding domain-like"/>
    <property type="match status" value="1"/>
</dbReference>
<keyword evidence="6" id="KW-1185">Reference proteome</keyword>
<dbReference type="AlphaFoldDB" id="A0A8X8GZ59"/>
<dbReference type="PANTHER" id="PTHR43537">
    <property type="entry name" value="TRANSCRIPTIONAL REGULATOR, GNTR FAMILY"/>
    <property type="match status" value="1"/>
</dbReference>
<organism evidence="5 6">
    <name type="scientific">Fertoeibacter niger</name>
    <dbReference type="NCBI Taxonomy" id="2656921"/>
    <lineage>
        <taxon>Bacteria</taxon>
        <taxon>Pseudomonadati</taxon>
        <taxon>Pseudomonadota</taxon>
        <taxon>Alphaproteobacteria</taxon>
        <taxon>Rhodobacterales</taxon>
        <taxon>Paracoccaceae</taxon>
        <taxon>Fertoeibacter</taxon>
    </lineage>
</organism>